<protein>
    <submittedName>
        <fullName evidence="1">Uncharacterized protein</fullName>
    </submittedName>
</protein>
<evidence type="ECO:0000313" key="1">
    <source>
        <dbReference type="EMBL" id="KAH7007867.1"/>
    </source>
</evidence>
<organism evidence="1 2">
    <name type="scientific">Macrophomina phaseolina</name>
    <dbReference type="NCBI Taxonomy" id="35725"/>
    <lineage>
        <taxon>Eukaryota</taxon>
        <taxon>Fungi</taxon>
        <taxon>Dikarya</taxon>
        <taxon>Ascomycota</taxon>
        <taxon>Pezizomycotina</taxon>
        <taxon>Dothideomycetes</taxon>
        <taxon>Dothideomycetes incertae sedis</taxon>
        <taxon>Botryosphaeriales</taxon>
        <taxon>Botryosphaeriaceae</taxon>
        <taxon>Macrophomina</taxon>
    </lineage>
</organism>
<gene>
    <name evidence="1" type="ORF">B0J12DRAFT_85237</name>
</gene>
<name>A0ABQ8FPM0_9PEZI</name>
<sequence length="225" mass="25270">MYASSVISLTFPVRSKIKKNTSHRPLAFCQRLHLVPLQPCAMQFLISAIFGVIDPAARPACLPASFLALHLHPAYCICRVDRAPKVRCSCGEAGGGVLMGHLLRISRTRRRGAKHDSETTPNTEFRASMYVCCFPFFLFLPGPPRPPRVLLLLLLLLSLSPPKMWGRCRVAAWEQRWRKPLPGRPRQNGLRVVAPREMEALRLTDRGAQAFGLAMGSWRRAFSEL</sequence>
<evidence type="ECO:0000313" key="2">
    <source>
        <dbReference type="Proteomes" id="UP000774617"/>
    </source>
</evidence>
<dbReference type="Proteomes" id="UP000774617">
    <property type="component" value="Unassembled WGS sequence"/>
</dbReference>
<comment type="caution">
    <text evidence="1">The sequence shown here is derived from an EMBL/GenBank/DDBJ whole genome shotgun (WGS) entry which is preliminary data.</text>
</comment>
<proteinExistence type="predicted"/>
<reference evidence="1 2" key="1">
    <citation type="journal article" date="2021" name="Nat. Commun.">
        <title>Genetic determinants of endophytism in the Arabidopsis root mycobiome.</title>
        <authorList>
            <person name="Mesny F."/>
            <person name="Miyauchi S."/>
            <person name="Thiergart T."/>
            <person name="Pickel B."/>
            <person name="Atanasova L."/>
            <person name="Karlsson M."/>
            <person name="Huettel B."/>
            <person name="Barry K.W."/>
            <person name="Haridas S."/>
            <person name="Chen C."/>
            <person name="Bauer D."/>
            <person name="Andreopoulos W."/>
            <person name="Pangilinan J."/>
            <person name="LaButti K."/>
            <person name="Riley R."/>
            <person name="Lipzen A."/>
            <person name="Clum A."/>
            <person name="Drula E."/>
            <person name="Henrissat B."/>
            <person name="Kohler A."/>
            <person name="Grigoriev I.V."/>
            <person name="Martin F.M."/>
            <person name="Hacquard S."/>
        </authorList>
    </citation>
    <scope>NUCLEOTIDE SEQUENCE [LARGE SCALE GENOMIC DNA]</scope>
    <source>
        <strain evidence="1 2">MPI-SDFR-AT-0080</strain>
    </source>
</reference>
<keyword evidence="2" id="KW-1185">Reference proteome</keyword>
<accession>A0ABQ8FPM0</accession>
<dbReference type="EMBL" id="JAGTJR010000123">
    <property type="protein sequence ID" value="KAH7007867.1"/>
    <property type="molecule type" value="Genomic_DNA"/>
</dbReference>